<evidence type="ECO:0000256" key="3">
    <source>
        <dbReference type="ARBA" id="ARBA00022816"/>
    </source>
</evidence>
<organism evidence="9 10">
    <name type="scientific">Popillia japonica</name>
    <name type="common">Japanese beetle</name>
    <dbReference type="NCBI Taxonomy" id="7064"/>
    <lineage>
        <taxon>Eukaryota</taxon>
        <taxon>Metazoa</taxon>
        <taxon>Ecdysozoa</taxon>
        <taxon>Arthropoda</taxon>
        <taxon>Hexapoda</taxon>
        <taxon>Insecta</taxon>
        <taxon>Pterygota</taxon>
        <taxon>Neoptera</taxon>
        <taxon>Endopterygota</taxon>
        <taxon>Coleoptera</taxon>
        <taxon>Polyphaga</taxon>
        <taxon>Scarabaeiformia</taxon>
        <taxon>Scarabaeidae</taxon>
        <taxon>Rutelinae</taxon>
        <taxon>Popillia</taxon>
    </lineage>
</organism>
<gene>
    <name evidence="9" type="ORF">QE152_g9615</name>
</gene>
<comment type="subunit">
    <text evidence="8">Part of the nuclear pore complex (NPC).</text>
</comment>
<dbReference type="GO" id="GO:0006606">
    <property type="term" value="P:protein import into nucleus"/>
    <property type="evidence" value="ECO:0007669"/>
    <property type="project" value="TreeGrafter"/>
</dbReference>
<evidence type="ECO:0000256" key="6">
    <source>
        <dbReference type="ARBA" id="ARBA00023132"/>
    </source>
</evidence>
<proteinExistence type="inferred from homology"/>
<dbReference type="AlphaFoldDB" id="A0AAW1LWX6"/>
<dbReference type="Proteomes" id="UP001458880">
    <property type="component" value="Unassembled WGS sequence"/>
</dbReference>
<dbReference type="InterPro" id="IPR007252">
    <property type="entry name" value="Nup84/Nup107"/>
</dbReference>
<dbReference type="GO" id="GO:0000973">
    <property type="term" value="P:post-transcriptional tethering of RNA polymerase II gene DNA at nuclear periphery"/>
    <property type="evidence" value="ECO:0007669"/>
    <property type="project" value="TreeGrafter"/>
</dbReference>
<keyword evidence="5 8" id="KW-0811">Translocation</keyword>
<comment type="subcellular location">
    <subcellularLocation>
        <location evidence="8">Nucleus</location>
        <location evidence="8">Nuclear pore complex</location>
    </subcellularLocation>
    <subcellularLocation>
        <location evidence="8">Nucleus membrane</location>
    </subcellularLocation>
</comment>
<comment type="caution">
    <text evidence="9">The sequence shown here is derived from an EMBL/GenBank/DDBJ whole genome shotgun (WGS) entry which is preliminary data.</text>
</comment>
<evidence type="ECO:0000256" key="1">
    <source>
        <dbReference type="ARBA" id="ARBA00009510"/>
    </source>
</evidence>
<keyword evidence="2 8" id="KW-0813">Transport</keyword>
<keyword evidence="10" id="KW-1185">Reference proteome</keyword>
<keyword evidence="3" id="KW-0509">mRNA transport</keyword>
<evidence type="ECO:0000313" key="9">
    <source>
        <dbReference type="EMBL" id="KAK9738737.1"/>
    </source>
</evidence>
<name>A0AAW1LWX6_POPJA</name>
<accession>A0AAW1LWX6</accession>
<evidence type="ECO:0000256" key="2">
    <source>
        <dbReference type="ARBA" id="ARBA00022448"/>
    </source>
</evidence>
<keyword evidence="8" id="KW-0472">Membrane</keyword>
<dbReference type="GO" id="GO:0017056">
    <property type="term" value="F:structural constituent of nuclear pore"/>
    <property type="evidence" value="ECO:0007669"/>
    <property type="project" value="UniProtKB-UniRule"/>
</dbReference>
<comment type="similarity">
    <text evidence="1 8">Belongs to the nucleoporin Nup84/Nup107 family.</text>
</comment>
<protein>
    <recommendedName>
        <fullName evidence="8">Nuclear pore complex protein</fullName>
    </recommendedName>
</protein>
<keyword evidence="7 8" id="KW-0539">Nucleus</keyword>
<reference evidence="9 10" key="1">
    <citation type="journal article" date="2024" name="BMC Genomics">
        <title>De novo assembly and annotation of Popillia japonica's genome with initial clues to its potential as an invasive pest.</title>
        <authorList>
            <person name="Cucini C."/>
            <person name="Boschi S."/>
            <person name="Funari R."/>
            <person name="Cardaioli E."/>
            <person name="Iannotti N."/>
            <person name="Marturano G."/>
            <person name="Paoli F."/>
            <person name="Bruttini M."/>
            <person name="Carapelli A."/>
            <person name="Frati F."/>
            <person name="Nardi F."/>
        </authorList>
    </citation>
    <scope>NUCLEOTIDE SEQUENCE [LARGE SCALE GENOMIC DNA]</scope>
    <source>
        <strain evidence="9">DMR45628</strain>
    </source>
</reference>
<dbReference type="PANTHER" id="PTHR13003">
    <property type="entry name" value="NUP107-RELATED"/>
    <property type="match status" value="1"/>
</dbReference>
<evidence type="ECO:0000313" key="10">
    <source>
        <dbReference type="Proteomes" id="UP001458880"/>
    </source>
</evidence>
<evidence type="ECO:0000256" key="7">
    <source>
        <dbReference type="ARBA" id="ARBA00023242"/>
    </source>
</evidence>
<dbReference type="GO" id="GO:0006406">
    <property type="term" value="P:mRNA export from nucleus"/>
    <property type="evidence" value="ECO:0007669"/>
    <property type="project" value="TreeGrafter"/>
</dbReference>
<dbReference type="PANTHER" id="PTHR13003:SF2">
    <property type="entry name" value="NUCLEAR PORE COMPLEX PROTEIN NUP107"/>
    <property type="match status" value="1"/>
</dbReference>
<evidence type="ECO:0000256" key="4">
    <source>
        <dbReference type="ARBA" id="ARBA00022927"/>
    </source>
</evidence>
<dbReference type="Gene3D" id="1.20.190.50">
    <property type="match status" value="2"/>
</dbReference>
<dbReference type="EMBL" id="JASPKY010000083">
    <property type="protein sequence ID" value="KAK9738737.1"/>
    <property type="molecule type" value="Genomic_DNA"/>
</dbReference>
<dbReference type="Pfam" id="PF04121">
    <property type="entry name" value="Nup84_Nup100"/>
    <property type="match status" value="2"/>
</dbReference>
<evidence type="ECO:0000256" key="8">
    <source>
        <dbReference type="RuleBase" id="RU365072"/>
    </source>
</evidence>
<keyword evidence="6 8" id="KW-0906">Nuclear pore complex</keyword>
<dbReference type="GO" id="GO:0031080">
    <property type="term" value="C:nuclear pore outer ring"/>
    <property type="evidence" value="ECO:0007669"/>
    <property type="project" value="TreeGrafter"/>
</dbReference>
<dbReference type="GO" id="GO:0031965">
    <property type="term" value="C:nuclear membrane"/>
    <property type="evidence" value="ECO:0007669"/>
    <property type="project" value="UniProtKB-SubCell"/>
</dbReference>
<keyword evidence="4" id="KW-0653">Protein transport</keyword>
<evidence type="ECO:0000256" key="5">
    <source>
        <dbReference type="ARBA" id="ARBA00023010"/>
    </source>
</evidence>
<comment type="function">
    <text evidence="8">Functions as a component of the nuclear pore complex (NPC).</text>
</comment>
<sequence length="306" mass="35172">MDQIGRVQNNDTIEKILEVYINRLANMDDTRLIAFYVSKMTPSKQVLLYSSYLEKIIDECDREEALKYAEKCGLNIDLVTKTVVENIRNKPIEVGEASLQQKLTLDDEYKISAIDWLLFYDYHRPEALKQSNALIFKFLSVGKLDAAQLVFNKIPSDSVDKILVEGEVAQNIKQAIKEHLSYKSYLDAHEAFNVWFKHFKSKPIPPENISDDAHLTEKLNPQKHYYIMSCYSPTVDECVLLLSTVLLESKLLNECIQLADILASEKYGLYMVYNKQKLEEIVAKLTECSVTLLEDNKDPWGNNTSL</sequence>